<feature type="transmembrane region" description="Helical" evidence="7">
    <location>
        <begin position="121"/>
        <end position="147"/>
    </location>
</feature>
<dbReference type="InterPro" id="IPR017452">
    <property type="entry name" value="GPCR_Rhodpsn_7TM"/>
</dbReference>
<dbReference type="InterPro" id="IPR000276">
    <property type="entry name" value="GPCR_Rhodpsn"/>
</dbReference>
<comment type="caution">
    <text evidence="9">The sequence shown here is derived from an EMBL/GenBank/DDBJ whole genome shotgun (WGS) entry which is preliminary data.</text>
</comment>
<evidence type="ECO:0000256" key="5">
    <source>
        <dbReference type="RuleBase" id="RU000688"/>
    </source>
</evidence>
<dbReference type="Pfam" id="PF00001">
    <property type="entry name" value="7tm_1"/>
    <property type="match status" value="1"/>
</dbReference>
<dbReference type="InterPro" id="IPR058541">
    <property type="entry name" value="Ig_TPPC8_1st"/>
</dbReference>
<evidence type="ECO:0000256" key="2">
    <source>
        <dbReference type="ARBA" id="ARBA00022692"/>
    </source>
</evidence>
<proteinExistence type="inferred from homology"/>
<dbReference type="PANTHER" id="PTHR12975:SF6">
    <property type="entry name" value="TRAFFICKING PROTEIN PARTICLE COMPLEX SUBUNIT 8"/>
    <property type="match status" value="1"/>
</dbReference>
<dbReference type="InterPro" id="IPR024420">
    <property type="entry name" value="TRAPP_III_complex_Trs85"/>
</dbReference>
<sequence length="1630" mass="182812">MSDQMWARIVNTTWNEYGLQLDARCRVEPPPDMSFTLPILLILVVYTVVFIIALVGNGTMFLILCRNQLVKVRRVHSLLLHMNIAHLMVTFFYMPKEVLHNYMIAWNGGDFLCRTCKFFDVFGIALSANVLICISLDRFYSIFFPLYAMKARRSVQQMVVIAWIVSFVTSAPQFYLFRTTSHPCYPWFSQCVARNFIKEIPNVVVYWYSIVNIIQVYFAPLLVTVVCYSLILWKISHKNCGKNENEKGGLLRRNGGDNLQRARSRTLRMTFVVVSAFLFCWTPYAVIMFLHFTTNKHWIPKEVRKFIYAFAVFNSALSPYLYGYFSFDLKKEIKLLLNCSTRNAVSERFISYSSTLHTGGSRVRNSTRMRKRSQSAQNISQEGIPIALLATDHADDVLKRSGLGSYSDLFRPFSDVSFSLRDPFGNPPTPGKASLDFRDLRKQGYLLSLTVLPPTIHEALLKCTTLEESEQKFERYFSRFVEPCEYETFRTYLACVFVVSAAEDQPMGELSKLIQLQHTQQHGSGSEGNLLAPSHCAPPKWRTPNTLKHYLLVHDSRKDDEARTQDIYKQMCATYGADSCQLLRIGNGDGSGLIDVWREASEEAEILSRGLARARNALLTKGAEEKKNQPTVISTISPGYILPETRSDDSLVSPAPFQPAIQPNVSTADREATAKMLQEFTDRNLIPFVERLMRQLNEAIGQRRGIPRSITANMKKWFAAPAATNTASTSYTNESVEMQSRRLADLLFEFGLYEKAHAQYQSVKKDFAGDNAWLHNAAALDMSAYSYFLSNPSMPTKGFPVHYFENAIGHFLTNSATVSYTCALRCALQAVEVLQKLEMNVQAALLLSRLTELKFDHFVAVILGYATMAFGEANMRRKMAFYRVLAGNRFLKAGLSHLATTAYISALPCYFERNWDYAEDHLAKSVAKDGRDGKVALACATRLLRPADHQNAQQQSEHFAIFAGLVKTFGLDAQERIQLQLPLIDVQSTTVICGERPSSADVTAELARSSRDDPEEHPWDDIQRAAFYTLAGPSSAFRSLCVVSNHMTDNTLTRYTPAGERFRVILNVKNPLGTPLTVRKLRLGVSDVEFHEGIPPALNPFLECHTVDEVNLQPSGSTTVELWLRPLFELASFRVSEVQLDLDAGDGQTMVKARIPLVLKGPRLNKTLEHRSAVTYANDYRLSPKVSRTSWPLLDVQMERPFPEFVYCGQALRISFKLENISDEPISGVAMSTDGTDSVTGGLFDENGAKQYQGPQRSDNNGDVRVIPLPGLALAKGQSRRIFVDIRVPQEPSNTTTALLLFYRGSNGAFREQRILVPLRCKTLFAAQAILLAPAYGLLTLEMRNTMGASDAALARIEIGRISAHLVQLNGSGSLTESPNALSLRPVRMRGSQLDSGQADSLPVNVTGSQAGYGSALWLSQEFADCPSFPLPRWFLANSPSYRPSLLIAILWKASVVDNQGQVISLIGETLVADPFARANLRVPGIQWPLEDTAPDRPPGVYITVASVAKVEHDFERNRLCQFPVDIRVHNDENECIGVYFKFLPKYNMPLTPPLPLDSRQQWWLNFEQWDVPNVASHTVETTRVYVRVGQPSVFDILGNQLQAIAKLSTGVEYPVSVPVVHAMVTGILN</sequence>
<keyword evidence="10" id="KW-1185">Reference proteome</keyword>
<dbReference type="PROSITE" id="PS50262">
    <property type="entry name" value="G_PROTEIN_RECEP_F1_2"/>
    <property type="match status" value="1"/>
</dbReference>
<evidence type="ECO:0000256" key="1">
    <source>
        <dbReference type="ARBA" id="ARBA00004370"/>
    </source>
</evidence>
<evidence type="ECO:0000256" key="7">
    <source>
        <dbReference type="SAM" id="Phobius"/>
    </source>
</evidence>
<keyword evidence="2 5" id="KW-0812">Transmembrane</keyword>
<feature type="transmembrane region" description="Helical" evidence="7">
    <location>
        <begin position="205"/>
        <end position="233"/>
    </location>
</feature>
<name>A0AA36GGD9_9BILA</name>
<dbReference type="SMART" id="SM01381">
    <property type="entry name" value="7TM_GPCR_Srsx"/>
    <property type="match status" value="1"/>
</dbReference>
<feature type="domain" description="G-protein coupled receptors family 1 profile" evidence="8">
    <location>
        <begin position="56"/>
        <end position="322"/>
    </location>
</feature>
<keyword evidence="5" id="KW-0807">Transducer</keyword>
<gene>
    <name evidence="9" type="ORF">MSPICULIGERA_LOCUS22243</name>
</gene>
<reference evidence="9" key="1">
    <citation type="submission" date="2023-06" db="EMBL/GenBank/DDBJ databases">
        <authorList>
            <person name="Delattre M."/>
        </authorList>
    </citation>
    <scope>NUCLEOTIDE SEQUENCE</scope>
    <source>
        <strain evidence="9">AF72</strain>
    </source>
</reference>
<dbReference type="Proteomes" id="UP001177023">
    <property type="component" value="Unassembled WGS sequence"/>
</dbReference>
<protein>
    <recommendedName>
        <fullName evidence="8">G-protein coupled receptors family 1 profile domain-containing protein</fullName>
    </recommendedName>
</protein>
<evidence type="ECO:0000256" key="3">
    <source>
        <dbReference type="ARBA" id="ARBA00022989"/>
    </source>
</evidence>
<accession>A0AA36GGD9</accession>
<evidence type="ECO:0000259" key="8">
    <source>
        <dbReference type="PROSITE" id="PS50262"/>
    </source>
</evidence>
<evidence type="ECO:0000313" key="9">
    <source>
        <dbReference type="EMBL" id="CAJ0584181.1"/>
    </source>
</evidence>
<keyword evidence="4 7" id="KW-0472">Membrane</keyword>
<dbReference type="SUPFAM" id="SSF81321">
    <property type="entry name" value="Family A G protein-coupled receptor-like"/>
    <property type="match status" value="1"/>
</dbReference>
<dbReference type="EMBL" id="CATQJA010002687">
    <property type="protein sequence ID" value="CAJ0584181.1"/>
    <property type="molecule type" value="Genomic_DNA"/>
</dbReference>
<dbReference type="PROSITE" id="PS00237">
    <property type="entry name" value="G_PROTEIN_RECEP_F1_1"/>
    <property type="match status" value="1"/>
</dbReference>
<dbReference type="CDD" id="cd15382">
    <property type="entry name" value="7tmA_AKHR"/>
    <property type="match status" value="1"/>
</dbReference>
<dbReference type="PRINTS" id="PR00237">
    <property type="entry name" value="GPCRRHODOPSN"/>
</dbReference>
<feature type="region of interest" description="Disordered" evidence="6">
    <location>
        <begin position="1240"/>
        <end position="1261"/>
    </location>
</feature>
<dbReference type="Pfam" id="PF24544">
    <property type="entry name" value="Ig_TPPC8_2nd"/>
    <property type="match status" value="1"/>
</dbReference>
<dbReference type="Pfam" id="PF12739">
    <property type="entry name" value="TRAPPC-Trs85"/>
    <property type="match status" value="1"/>
</dbReference>
<organism evidence="9 10">
    <name type="scientific">Mesorhabditis spiculigera</name>
    <dbReference type="NCBI Taxonomy" id="96644"/>
    <lineage>
        <taxon>Eukaryota</taxon>
        <taxon>Metazoa</taxon>
        <taxon>Ecdysozoa</taxon>
        <taxon>Nematoda</taxon>
        <taxon>Chromadorea</taxon>
        <taxon>Rhabditida</taxon>
        <taxon>Rhabditina</taxon>
        <taxon>Rhabditomorpha</taxon>
        <taxon>Rhabditoidea</taxon>
        <taxon>Rhabditidae</taxon>
        <taxon>Mesorhabditinae</taxon>
        <taxon>Mesorhabditis</taxon>
    </lineage>
</organism>
<evidence type="ECO:0000256" key="4">
    <source>
        <dbReference type="ARBA" id="ARBA00023136"/>
    </source>
</evidence>
<feature type="non-terminal residue" evidence="9">
    <location>
        <position position="1"/>
    </location>
</feature>
<dbReference type="InterPro" id="IPR058538">
    <property type="entry name" value="Ig_TPPC8_2nd"/>
</dbReference>
<dbReference type="Pfam" id="PF24545">
    <property type="entry name" value="Ig_TPPC8_1st"/>
    <property type="match status" value="1"/>
</dbReference>
<dbReference type="Gene3D" id="1.20.1070.10">
    <property type="entry name" value="Rhodopsin 7-helix transmembrane proteins"/>
    <property type="match status" value="1"/>
</dbReference>
<dbReference type="GO" id="GO:0004930">
    <property type="term" value="F:G protein-coupled receptor activity"/>
    <property type="evidence" value="ECO:0007669"/>
    <property type="project" value="UniProtKB-KW"/>
</dbReference>
<keyword evidence="5" id="KW-0297">G-protein coupled receptor</keyword>
<comment type="similarity">
    <text evidence="5">Belongs to the G-protein coupled receptor 1 family.</text>
</comment>
<feature type="transmembrane region" description="Helical" evidence="7">
    <location>
        <begin position="159"/>
        <end position="177"/>
    </location>
</feature>
<feature type="transmembrane region" description="Helical" evidence="7">
    <location>
        <begin position="39"/>
        <end position="65"/>
    </location>
</feature>
<feature type="transmembrane region" description="Helical" evidence="7">
    <location>
        <begin position="77"/>
        <end position="94"/>
    </location>
</feature>
<evidence type="ECO:0000256" key="6">
    <source>
        <dbReference type="SAM" id="MobiDB-lite"/>
    </source>
</evidence>
<dbReference type="GO" id="GO:1990072">
    <property type="term" value="C:TRAPPIII protein complex"/>
    <property type="evidence" value="ECO:0007669"/>
    <property type="project" value="TreeGrafter"/>
</dbReference>
<keyword evidence="5" id="KW-0675">Receptor</keyword>
<keyword evidence="3 7" id="KW-1133">Transmembrane helix</keyword>
<dbReference type="GO" id="GO:0016020">
    <property type="term" value="C:membrane"/>
    <property type="evidence" value="ECO:0007669"/>
    <property type="project" value="UniProtKB-SubCell"/>
</dbReference>
<feature type="transmembrane region" description="Helical" evidence="7">
    <location>
        <begin position="271"/>
        <end position="294"/>
    </location>
</feature>
<evidence type="ECO:0000313" key="10">
    <source>
        <dbReference type="Proteomes" id="UP001177023"/>
    </source>
</evidence>
<dbReference type="PANTHER" id="PTHR12975">
    <property type="entry name" value="TRANSPORT PROTEIN TRAPP"/>
    <property type="match status" value="1"/>
</dbReference>
<comment type="subcellular location">
    <subcellularLocation>
        <location evidence="1">Membrane</location>
    </subcellularLocation>
</comment>